<evidence type="ECO:0000313" key="6">
    <source>
        <dbReference type="Proteomes" id="UP001149090"/>
    </source>
</evidence>
<comment type="similarity">
    <text evidence="1">Belongs to the argonaute family.</text>
</comment>
<dbReference type="AlphaFoldDB" id="A0A9Q0L5A7"/>
<dbReference type="OMA" id="IVHYHVD"/>
<dbReference type="SUPFAM" id="SSF101690">
    <property type="entry name" value="PAZ domain"/>
    <property type="match status" value="1"/>
</dbReference>
<dbReference type="InterPro" id="IPR012337">
    <property type="entry name" value="RNaseH-like_sf"/>
</dbReference>
<protein>
    <submittedName>
        <fullName evidence="5">Piwi-like protein</fullName>
    </submittedName>
</protein>
<feature type="domain" description="Piwi" evidence="4">
    <location>
        <begin position="486"/>
        <end position="775"/>
    </location>
</feature>
<dbReference type="InterPro" id="IPR003165">
    <property type="entry name" value="Piwi"/>
</dbReference>
<organism evidence="5 6">
    <name type="scientific">Anaeramoeba ignava</name>
    <name type="common">Anaerobic marine amoeba</name>
    <dbReference type="NCBI Taxonomy" id="1746090"/>
    <lineage>
        <taxon>Eukaryota</taxon>
        <taxon>Metamonada</taxon>
        <taxon>Anaeramoebidae</taxon>
        <taxon>Anaeramoeba</taxon>
    </lineage>
</organism>
<evidence type="ECO:0000259" key="3">
    <source>
        <dbReference type="PROSITE" id="PS50821"/>
    </source>
</evidence>
<dbReference type="InterPro" id="IPR036085">
    <property type="entry name" value="PAZ_dom_sf"/>
</dbReference>
<dbReference type="Pfam" id="PF02170">
    <property type="entry name" value="PAZ"/>
    <property type="match status" value="1"/>
</dbReference>
<dbReference type="Gene3D" id="3.30.420.10">
    <property type="entry name" value="Ribonuclease H-like superfamily/Ribonuclease H"/>
    <property type="match status" value="1"/>
</dbReference>
<feature type="region of interest" description="Disordered" evidence="2">
    <location>
        <begin position="1"/>
        <end position="23"/>
    </location>
</feature>
<dbReference type="Gene3D" id="2.170.260.10">
    <property type="entry name" value="paz domain"/>
    <property type="match status" value="1"/>
</dbReference>
<dbReference type="CDD" id="cd04658">
    <property type="entry name" value="Piwi_piwi-like_Euk"/>
    <property type="match status" value="1"/>
</dbReference>
<evidence type="ECO:0000259" key="4">
    <source>
        <dbReference type="PROSITE" id="PS50822"/>
    </source>
</evidence>
<dbReference type="Pfam" id="PF02171">
    <property type="entry name" value="Piwi"/>
    <property type="match status" value="1"/>
</dbReference>
<feature type="domain" description="PAZ" evidence="3">
    <location>
        <begin position="212"/>
        <end position="327"/>
    </location>
</feature>
<dbReference type="Pfam" id="PF16486">
    <property type="entry name" value="ArgoN"/>
    <property type="match status" value="1"/>
</dbReference>
<evidence type="ECO:0000256" key="2">
    <source>
        <dbReference type="SAM" id="MobiDB-lite"/>
    </source>
</evidence>
<dbReference type="GO" id="GO:0003723">
    <property type="term" value="F:RNA binding"/>
    <property type="evidence" value="ECO:0007669"/>
    <property type="project" value="InterPro"/>
</dbReference>
<evidence type="ECO:0000256" key="1">
    <source>
        <dbReference type="RuleBase" id="RU361178"/>
    </source>
</evidence>
<dbReference type="InterPro" id="IPR036397">
    <property type="entry name" value="RNaseH_sf"/>
</dbReference>
<gene>
    <name evidence="5" type="ORF">M0811_13494</name>
</gene>
<dbReference type="OrthoDB" id="445936at2759"/>
<dbReference type="PROSITE" id="PS50822">
    <property type="entry name" value="PIWI"/>
    <property type="match status" value="1"/>
</dbReference>
<name>A0A9Q0L5A7_ANAIG</name>
<feature type="compositionally biased region" description="Basic and acidic residues" evidence="2">
    <location>
        <begin position="1"/>
        <end position="13"/>
    </location>
</feature>
<dbReference type="PANTHER" id="PTHR22891">
    <property type="entry name" value="EUKARYOTIC TRANSLATION INITIATION FACTOR 2C"/>
    <property type="match status" value="1"/>
</dbReference>
<dbReference type="Gene3D" id="3.40.50.2300">
    <property type="match status" value="1"/>
</dbReference>
<dbReference type="Proteomes" id="UP001149090">
    <property type="component" value="Unassembled WGS sequence"/>
</dbReference>
<dbReference type="EMBL" id="JAPDFW010000140">
    <property type="protein sequence ID" value="KAJ5066557.1"/>
    <property type="molecule type" value="Genomic_DNA"/>
</dbReference>
<keyword evidence="6" id="KW-1185">Reference proteome</keyword>
<dbReference type="PROSITE" id="PS50821">
    <property type="entry name" value="PAZ"/>
    <property type="match status" value="1"/>
</dbReference>
<dbReference type="InterPro" id="IPR032474">
    <property type="entry name" value="Argonaute_N"/>
</dbReference>
<dbReference type="SUPFAM" id="SSF53098">
    <property type="entry name" value="Ribonuclease H-like"/>
    <property type="match status" value="1"/>
</dbReference>
<dbReference type="InterPro" id="IPR003100">
    <property type="entry name" value="PAZ_dom"/>
</dbReference>
<reference evidence="5" key="1">
    <citation type="submission" date="2022-10" db="EMBL/GenBank/DDBJ databases">
        <title>Novel sulphate-reducing endosymbionts in the free-living metamonad Anaeramoeba.</title>
        <authorList>
            <person name="Jerlstrom-Hultqvist J."/>
            <person name="Cepicka I."/>
            <person name="Gallot-Lavallee L."/>
            <person name="Salas-Leiva D."/>
            <person name="Curtis B.A."/>
            <person name="Zahonova K."/>
            <person name="Pipaliya S."/>
            <person name="Dacks J."/>
            <person name="Roger A.J."/>
        </authorList>
    </citation>
    <scope>NUCLEOTIDE SEQUENCE</scope>
    <source>
        <strain evidence="5">BMAN</strain>
    </source>
</reference>
<sequence length="789" mass="91294">MTDNDLLAKKHQQDNQQPQSQVKIAPSLVPTPKFGTKGTKINLITNYFPLNASTGQTYQYRVSFDPPVLSRRPRSRMLEIIKKSMSPFVYDGGELVYSKERFEDFTKEISFRRTATKISFQHTNIITPTDTYSISQVLNITFSLVLQALGLQQIRRNYFDSKKSIKDERSHSELWQGYQTTIYDTKAGLCLNLDILNKIIRTDTVYDKLSTLYSDYYHQYSHRELDFRDRGFQDFIRKNLKEQSVMTLYNNRFYTITDLDFSKNPNYEFKFKDKTISLYRYYQDTYHLKIKNGSQPLLLIKKETKTSDGQKSHNLIYLIPELCYMAGGTAKKAPVPKPFMRHVHVPPRERIQRLLDFIKQMNSDRNSQEILKLWQFQVQSMYCKVTGRVLPSQKIMVQDRTITPDQTANWKKDMRNVKLIKTLKFPKWVIFHSPNFNTRQFESEISKISKGLEIPFGKPKTVSCRFDHYDEFSSKIRDELTSDCSLAVFILPDSRKDHYDMIKHETATRIPIPTQCILGSTISDPKKLSAVCGQIIMQVNCKAGGALWGIGLPKRDIMYVGIDSARDSQNKTKSITAIVSSTNSQCTEYYSSIVIQQPRQESITGLTEVFHKALDQYYLKNKGKPPGHLIIYRDGVTDPQIQLVLEKEIPQIQEGCRKCSPKYKPHITYVVVQKRIKTRFFDGDNNPPPGTILDQDITTPNRFDFFLVPQKVNMGSATPVHFTCVYDSANIPADALQEVTFQLCHLYYNWSGTVRVPSVCQYASKLTSLISQSVHEDIRPELKDKLYFL</sequence>
<accession>A0A9Q0L5A7</accession>
<dbReference type="SMART" id="SM00950">
    <property type="entry name" value="Piwi"/>
    <property type="match status" value="1"/>
</dbReference>
<dbReference type="SMART" id="SM00949">
    <property type="entry name" value="PAZ"/>
    <property type="match status" value="1"/>
</dbReference>
<comment type="caution">
    <text evidence="5">The sequence shown here is derived from an EMBL/GenBank/DDBJ whole genome shotgun (WGS) entry which is preliminary data.</text>
</comment>
<dbReference type="CDD" id="cd02845">
    <property type="entry name" value="PAZ_piwi_like"/>
    <property type="match status" value="1"/>
</dbReference>
<evidence type="ECO:0000313" key="5">
    <source>
        <dbReference type="EMBL" id="KAJ5066557.1"/>
    </source>
</evidence>
<proteinExistence type="inferred from homology"/>